<reference evidence="2" key="1">
    <citation type="submission" date="2022-02" db="EMBL/GenBank/DDBJ databases">
        <title>Aestuariibaculum sp., a marine bacterium isolated from sediment in Guangxi.</title>
        <authorList>
            <person name="Ying J."/>
        </authorList>
    </citation>
    <scope>NUCLEOTIDE SEQUENCE</scope>
    <source>
        <strain evidence="2">L182</strain>
    </source>
</reference>
<keyword evidence="3" id="KW-1185">Reference proteome</keyword>
<dbReference type="RefSeq" id="WP_240575446.1">
    <property type="nucleotide sequence ID" value="NZ_CP136709.1"/>
</dbReference>
<dbReference type="InterPro" id="IPR052535">
    <property type="entry name" value="Bacilysin_H2HPP_isomerase"/>
</dbReference>
<name>A0ABS9RME7_9FLAO</name>
<dbReference type="InterPro" id="IPR014710">
    <property type="entry name" value="RmlC-like_jellyroll"/>
</dbReference>
<dbReference type="Pfam" id="PF07883">
    <property type="entry name" value="Cupin_2"/>
    <property type="match status" value="1"/>
</dbReference>
<sequence length="115" mass="12530">MINFGASEVFLSGDDIAWEDLGGGIKRKIMGYDDNIMLVNVSFEAGGVGAMHEHPHVQVTYVASGEFEFTVGDEVKLVKEGDGLYIPPNTMHGTVCKKAGILIDVFNPIREDFIP</sequence>
<comment type="caution">
    <text evidence="2">The sequence shown here is derived from an EMBL/GenBank/DDBJ whole genome shotgun (WGS) entry which is preliminary data.</text>
</comment>
<dbReference type="CDD" id="cd02238">
    <property type="entry name" value="cupin_KdgF"/>
    <property type="match status" value="1"/>
</dbReference>
<feature type="domain" description="Cupin type-2" evidence="1">
    <location>
        <begin position="41"/>
        <end position="98"/>
    </location>
</feature>
<evidence type="ECO:0000313" key="2">
    <source>
        <dbReference type="EMBL" id="MCH4554113.1"/>
    </source>
</evidence>
<dbReference type="SUPFAM" id="SSF51182">
    <property type="entry name" value="RmlC-like cupins"/>
    <property type="match status" value="1"/>
</dbReference>
<dbReference type="EMBL" id="JAKVQD010000011">
    <property type="protein sequence ID" value="MCH4554113.1"/>
    <property type="molecule type" value="Genomic_DNA"/>
</dbReference>
<dbReference type="InterPro" id="IPR025499">
    <property type="entry name" value="KdgF"/>
</dbReference>
<evidence type="ECO:0000259" key="1">
    <source>
        <dbReference type="Pfam" id="PF07883"/>
    </source>
</evidence>
<dbReference type="InterPro" id="IPR013096">
    <property type="entry name" value="Cupin_2"/>
</dbReference>
<accession>A0ABS9RME7</accession>
<dbReference type="PIRSF" id="PIRSF029883">
    <property type="entry name" value="KdgF"/>
    <property type="match status" value="1"/>
</dbReference>
<gene>
    <name evidence="2" type="ORF">MKW35_15905</name>
</gene>
<evidence type="ECO:0000313" key="3">
    <source>
        <dbReference type="Proteomes" id="UP001156141"/>
    </source>
</evidence>
<dbReference type="InterPro" id="IPR011051">
    <property type="entry name" value="RmlC_Cupin_sf"/>
</dbReference>
<dbReference type="PANTHER" id="PTHR40112">
    <property type="entry name" value="H2HPP ISOMERASE"/>
    <property type="match status" value="1"/>
</dbReference>
<dbReference type="PANTHER" id="PTHR40112:SF1">
    <property type="entry name" value="H2HPP ISOMERASE"/>
    <property type="match status" value="1"/>
</dbReference>
<proteinExistence type="predicted"/>
<protein>
    <submittedName>
        <fullName evidence="2">Cupin domain-containing protein</fullName>
    </submittedName>
</protein>
<organism evidence="2 3">
    <name type="scientific">Aestuariibaculum lutulentum</name>
    <dbReference type="NCBI Taxonomy" id="2920935"/>
    <lineage>
        <taxon>Bacteria</taxon>
        <taxon>Pseudomonadati</taxon>
        <taxon>Bacteroidota</taxon>
        <taxon>Flavobacteriia</taxon>
        <taxon>Flavobacteriales</taxon>
        <taxon>Flavobacteriaceae</taxon>
    </lineage>
</organism>
<dbReference type="Gene3D" id="2.60.120.10">
    <property type="entry name" value="Jelly Rolls"/>
    <property type="match status" value="1"/>
</dbReference>
<dbReference type="Proteomes" id="UP001156141">
    <property type="component" value="Unassembled WGS sequence"/>
</dbReference>